<comment type="subcellular location">
    <subcellularLocation>
        <location evidence="1">Membrane</location>
    </subcellularLocation>
</comment>
<reference evidence="6 7" key="1">
    <citation type="submission" date="2017-07" db="EMBL/GenBank/DDBJ databases">
        <title>A draft genome sequence of Komagataeibacter oboediens LMG 18849.</title>
        <authorList>
            <person name="Skraban J."/>
            <person name="Cleenwerck I."/>
            <person name="Vandamme P."/>
            <person name="Trcek J."/>
        </authorList>
    </citation>
    <scope>NUCLEOTIDE SEQUENCE [LARGE SCALE GENOMIC DNA]</scope>
    <source>
        <strain evidence="6 7">LMG 18849</strain>
    </source>
</reference>
<accession>A0A318QJY8</accession>
<proteinExistence type="predicted"/>
<evidence type="ECO:0000256" key="3">
    <source>
        <dbReference type="ARBA" id="ARBA00022989"/>
    </source>
</evidence>
<dbReference type="Proteomes" id="UP000247417">
    <property type="component" value="Unassembled WGS sequence"/>
</dbReference>
<keyword evidence="2 5" id="KW-0812">Transmembrane</keyword>
<evidence type="ECO:0000256" key="4">
    <source>
        <dbReference type="ARBA" id="ARBA00023136"/>
    </source>
</evidence>
<dbReference type="InterPro" id="IPR007792">
    <property type="entry name" value="T4SS_VirB3/TrbD/AvhB"/>
</dbReference>
<organism evidence="6 7">
    <name type="scientific">Komagataeibacter oboediens</name>
    <dbReference type="NCBI Taxonomy" id="65958"/>
    <lineage>
        <taxon>Bacteria</taxon>
        <taxon>Pseudomonadati</taxon>
        <taxon>Pseudomonadota</taxon>
        <taxon>Alphaproteobacteria</taxon>
        <taxon>Acetobacterales</taxon>
        <taxon>Acetobacteraceae</taxon>
        <taxon>Komagataeibacter</taxon>
    </lineage>
</organism>
<evidence type="ECO:0000313" key="6">
    <source>
        <dbReference type="EMBL" id="PYD79786.1"/>
    </source>
</evidence>
<evidence type="ECO:0000313" key="7">
    <source>
        <dbReference type="Proteomes" id="UP000247417"/>
    </source>
</evidence>
<dbReference type="Pfam" id="PF05101">
    <property type="entry name" value="VirB3"/>
    <property type="match status" value="1"/>
</dbReference>
<feature type="transmembrane region" description="Helical" evidence="5">
    <location>
        <begin position="45"/>
        <end position="63"/>
    </location>
</feature>
<dbReference type="AlphaFoldDB" id="A0A318QJY8"/>
<keyword evidence="3 5" id="KW-1133">Transmembrane helix</keyword>
<evidence type="ECO:0000256" key="5">
    <source>
        <dbReference type="SAM" id="Phobius"/>
    </source>
</evidence>
<gene>
    <name evidence="6" type="ORF">CFR80_14630</name>
</gene>
<dbReference type="EMBL" id="NKTX01000063">
    <property type="protein sequence ID" value="PYD79786.1"/>
    <property type="molecule type" value="Genomic_DNA"/>
</dbReference>
<evidence type="ECO:0000256" key="1">
    <source>
        <dbReference type="ARBA" id="ARBA00004370"/>
    </source>
</evidence>
<comment type="caution">
    <text evidence="6">The sequence shown here is derived from an EMBL/GenBank/DDBJ whole genome shotgun (WGS) entry which is preliminary data.</text>
</comment>
<feature type="transmembrane region" description="Helical" evidence="5">
    <location>
        <begin position="21"/>
        <end position="39"/>
    </location>
</feature>
<dbReference type="GO" id="GO:0016020">
    <property type="term" value="C:membrane"/>
    <property type="evidence" value="ECO:0007669"/>
    <property type="project" value="UniProtKB-SubCell"/>
</dbReference>
<sequence>MEISFEERVKDVATLHTSKRVIGIPMTVFVFCSALGLALASVVKIWIGLVVGAVLIFVFYEMYKGDPNAMFVIIRRISMQFRRGASGKKPRRKIKFTTR</sequence>
<name>A0A318QJY8_9PROT</name>
<keyword evidence="4 5" id="KW-0472">Membrane</keyword>
<evidence type="ECO:0000256" key="2">
    <source>
        <dbReference type="ARBA" id="ARBA00022692"/>
    </source>
</evidence>
<protein>
    <submittedName>
        <fullName evidence="6">Uncharacterized protein</fullName>
    </submittedName>
</protein>